<organism evidence="1 2">
    <name type="scientific">Lepraria finkii</name>
    <dbReference type="NCBI Taxonomy" id="1340010"/>
    <lineage>
        <taxon>Eukaryota</taxon>
        <taxon>Fungi</taxon>
        <taxon>Dikarya</taxon>
        <taxon>Ascomycota</taxon>
        <taxon>Pezizomycotina</taxon>
        <taxon>Lecanoromycetes</taxon>
        <taxon>OSLEUM clade</taxon>
        <taxon>Lecanoromycetidae</taxon>
        <taxon>Lecanorales</taxon>
        <taxon>Lecanorineae</taxon>
        <taxon>Stereocaulaceae</taxon>
        <taxon>Lepraria</taxon>
    </lineage>
</organism>
<sequence length="69" mass="7363">MDWGSDPSNRAATWDPELIARLKRVITAIGVCDEVGQERYASNPVTDVSAKSGIEAGVKFLSSHDGEAS</sequence>
<accession>A0ABR4B580</accession>
<gene>
    <name evidence="1" type="ORF">ABVK25_006980</name>
</gene>
<name>A0ABR4B580_9LECA</name>
<comment type="caution">
    <text evidence="1">The sequence shown here is derived from an EMBL/GenBank/DDBJ whole genome shotgun (WGS) entry which is preliminary data.</text>
</comment>
<proteinExistence type="predicted"/>
<reference evidence="1 2" key="1">
    <citation type="submission" date="2024-09" db="EMBL/GenBank/DDBJ databases">
        <title>Rethinking Asexuality: The Enigmatic Case of Functional Sexual Genes in Lepraria (Stereocaulaceae).</title>
        <authorList>
            <person name="Doellman M."/>
            <person name="Sun Y."/>
            <person name="Barcenas-Pena A."/>
            <person name="Lumbsch H.T."/>
            <person name="Grewe F."/>
        </authorList>
    </citation>
    <scope>NUCLEOTIDE SEQUENCE [LARGE SCALE GENOMIC DNA]</scope>
    <source>
        <strain evidence="1 2">Grewe 0041</strain>
    </source>
</reference>
<evidence type="ECO:0000313" key="1">
    <source>
        <dbReference type="EMBL" id="KAL2052740.1"/>
    </source>
</evidence>
<evidence type="ECO:0000313" key="2">
    <source>
        <dbReference type="Proteomes" id="UP001590951"/>
    </source>
</evidence>
<protein>
    <submittedName>
        <fullName evidence="1">Uncharacterized protein</fullName>
    </submittedName>
</protein>
<keyword evidence="2" id="KW-1185">Reference proteome</keyword>
<dbReference type="Proteomes" id="UP001590951">
    <property type="component" value="Unassembled WGS sequence"/>
</dbReference>
<dbReference type="EMBL" id="JBHFEH010000025">
    <property type="protein sequence ID" value="KAL2052740.1"/>
    <property type="molecule type" value="Genomic_DNA"/>
</dbReference>